<feature type="compositionally biased region" description="Low complexity" evidence="1">
    <location>
        <begin position="120"/>
        <end position="134"/>
    </location>
</feature>
<dbReference type="Proteomes" id="UP000516260">
    <property type="component" value="Chromosome 5"/>
</dbReference>
<proteinExistence type="predicted"/>
<sequence length="178" mass="18998">MEEDKGWGSDRKMRDRDPGWREETHTQRSRTGSESSQQGSTSRGSRCRDGERSGENEVFSGRESDPSSPGASPTPPSSGSSKEPLKVMPAPPPKENAWAKRSAASTGSYDGEGRPPLSPVSPSSSTPPKSSSVSGDERGAGKERITGEIETPNHPQSQRNLKKPQPLSSAQPVNTPLC</sequence>
<feature type="compositionally biased region" description="Basic and acidic residues" evidence="1">
    <location>
        <begin position="46"/>
        <end position="65"/>
    </location>
</feature>
<organism evidence="2 3">
    <name type="scientific">Takifugu bimaculatus</name>
    <dbReference type="NCBI Taxonomy" id="433685"/>
    <lineage>
        <taxon>Eukaryota</taxon>
        <taxon>Metazoa</taxon>
        <taxon>Chordata</taxon>
        <taxon>Craniata</taxon>
        <taxon>Vertebrata</taxon>
        <taxon>Euteleostomi</taxon>
        <taxon>Actinopterygii</taxon>
        <taxon>Neopterygii</taxon>
        <taxon>Teleostei</taxon>
        <taxon>Neoteleostei</taxon>
        <taxon>Acanthomorphata</taxon>
        <taxon>Eupercaria</taxon>
        <taxon>Tetraodontiformes</taxon>
        <taxon>Tetradontoidea</taxon>
        <taxon>Tetraodontidae</taxon>
        <taxon>Takifugu</taxon>
    </lineage>
</organism>
<evidence type="ECO:0000256" key="1">
    <source>
        <dbReference type="SAM" id="MobiDB-lite"/>
    </source>
</evidence>
<accession>A0A4Z2B7X6</accession>
<protein>
    <submittedName>
        <fullName evidence="2">Uncharacterized protein</fullName>
    </submittedName>
</protein>
<dbReference type="AlphaFoldDB" id="A0A4Z2B7X6"/>
<comment type="caution">
    <text evidence="2">The sequence shown here is derived from an EMBL/GenBank/DDBJ whole genome shotgun (WGS) entry which is preliminary data.</text>
</comment>
<feature type="compositionally biased region" description="Polar residues" evidence="1">
    <location>
        <begin position="166"/>
        <end position="178"/>
    </location>
</feature>
<reference evidence="2 3" key="1">
    <citation type="submission" date="2019-04" db="EMBL/GenBank/DDBJ databases">
        <title>The sequence and de novo assembly of Takifugu bimaculatus genome using PacBio and Hi-C technologies.</title>
        <authorList>
            <person name="Xu P."/>
            <person name="Liu B."/>
            <person name="Zhou Z."/>
        </authorList>
    </citation>
    <scope>NUCLEOTIDE SEQUENCE [LARGE SCALE GENOMIC DNA]</scope>
    <source>
        <strain evidence="2">TB-2018</strain>
        <tissue evidence="2">Muscle</tissue>
    </source>
</reference>
<dbReference type="EMBL" id="SWLE01000018">
    <property type="protein sequence ID" value="TNM88491.1"/>
    <property type="molecule type" value="Genomic_DNA"/>
</dbReference>
<gene>
    <name evidence="2" type="ORF">fugu_004745</name>
</gene>
<feature type="compositionally biased region" description="Basic and acidic residues" evidence="1">
    <location>
        <begin position="135"/>
        <end position="147"/>
    </location>
</feature>
<feature type="compositionally biased region" description="Low complexity" evidence="1">
    <location>
        <begin position="66"/>
        <end position="81"/>
    </location>
</feature>
<evidence type="ECO:0000313" key="3">
    <source>
        <dbReference type="Proteomes" id="UP000516260"/>
    </source>
</evidence>
<feature type="compositionally biased region" description="Low complexity" evidence="1">
    <location>
        <begin position="29"/>
        <end position="44"/>
    </location>
</feature>
<feature type="compositionally biased region" description="Basic and acidic residues" evidence="1">
    <location>
        <begin position="1"/>
        <end position="26"/>
    </location>
</feature>
<evidence type="ECO:0000313" key="2">
    <source>
        <dbReference type="EMBL" id="TNM88491.1"/>
    </source>
</evidence>
<feature type="region of interest" description="Disordered" evidence="1">
    <location>
        <begin position="1"/>
        <end position="178"/>
    </location>
</feature>
<name>A0A4Z2B7X6_9TELE</name>
<keyword evidence="3" id="KW-1185">Reference proteome</keyword>